<reference evidence="1 2" key="1">
    <citation type="submission" date="2020-12" db="EMBL/GenBank/DDBJ databases">
        <title>Comparative genome analysis of fungal antagonists Marinomonas ostreistagni 398 and M. spartinae 468.</title>
        <authorList>
            <person name="Fields J.L."/>
            <person name="Mavrodi O.V."/>
            <person name="Biber P.D."/>
            <person name="Indest K.J."/>
            <person name="Mavrodi D.V."/>
        </authorList>
    </citation>
    <scope>NUCLEOTIDE SEQUENCE [LARGE SCALE GENOMIC DNA]</scope>
    <source>
        <strain evidence="1 2">USM7</strain>
    </source>
</reference>
<keyword evidence="2" id="KW-1185">Reference proteome</keyword>
<comment type="caution">
    <text evidence="1">The sequence shown here is derived from an EMBL/GenBank/DDBJ whole genome shotgun (WGS) entry which is preliminary data.</text>
</comment>
<dbReference type="Gene3D" id="2.60.120.330">
    <property type="entry name" value="B-lactam Antibiotic, Isopenicillin N Synthase, Chain"/>
    <property type="match status" value="1"/>
</dbReference>
<dbReference type="PANTHER" id="PTHR30613">
    <property type="entry name" value="UNCHARACTERIZED PROTEIN YBIU-RELATED"/>
    <property type="match status" value="1"/>
</dbReference>
<gene>
    <name evidence="1" type="ORF">JHD44_15455</name>
</gene>
<accession>A0ABS0ZEL7</accession>
<dbReference type="Pfam" id="PF07350">
    <property type="entry name" value="Gig2-like"/>
    <property type="match status" value="1"/>
</dbReference>
<dbReference type="RefSeq" id="WP_199463663.1">
    <property type="nucleotide sequence ID" value="NZ_JAEMUH010000015.1"/>
</dbReference>
<dbReference type="Proteomes" id="UP000598488">
    <property type="component" value="Unassembled WGS sequence"/>
</dbReference>
<dbReference type="InterPro" id="IPR027443">
    <property type="entry name" value="IPNS-like_sf"/>
</dbReference>
<protein>
    <submittedName>
        <fullName evidence="1">DUF1479 domain-containing protein</fullName>
    </submittedName>
</protein>
<name>A0ABS0ZEL7_9GAMM</name>
<dbReference type="EMBL" id="JAEMUH010000015">
    <property type="protein sequence ID" value="MBJ7552085.1"/>
    <property type="molecule type" value="Genomic_DNA"/>
</dbReference>
<dbReference type="SUPFAM" id="SSF51197">
    <property type="entry name" value="Clavaminate synthase-like"/>
    <property type="match status" value="1"/>
</dbReference>
<organism evidence="1 2">
    <name type="scientific">Marinomonas ostreistagni</name>
    <dbReference type="NCBI Taxonomy" id="359209"/>
    <lineage>
        <taxon>Bacteria</taxon>
        <taxon>Pseudomonadati</taxon>
        <taxon>Pseudomonadota</taxon>
        <taxon>Gammaproteobacteria</taxon>
        <taxon>Oceanospirillales</taxon>
        <taxon>Oceanospirillaceae</taxon>
        <taxon>Marinomonas</taxon>
    </lineage>
</organism>
<proteinExistence type="predicted"/>
<dbReference type="PANTHER" id="PTHR30613:SF1">
    <property type="entry name" value="DUF1479 DOMAIN PROTEIN (AFU_ORTHOLOGUE AFUA_5G09280)"/>
    <property type="match status" value="1"/>
</dbReference>
<sequence length="421" mass="48053">MTTIKKTLSPHLPDDIAHSVIEMKAQWRASIGDVPALMAQIVSALEKDIQDIEATQETGKSAWPEVSYHDIANGVVPADTMTLIKRRGCVVVREHFPSEQAKQWDRELVEYVERNDFDNQYRGPGDDFFGTLSASRPEIFPLYWSKPQMEARQSERMHHVQCFLNSFWKVESEGKQWFDPNINYIYPDRVRRRPPGTSSNGLGPHTDSGALERWLLPAYQKVFRHILSGDFQHYDPWDAAYRPDVDEYVGGTTKCSAFRTFQGWTALCDIKRDQGVLFTIPLPAAMAYLLIRPLLDDVADEALCGVSPRKVLPIDEQWHSLLLRAKALIPDLNAGDSVWWHCDLIHGVDPVENQQGWGNVMYIPAAPGCEKNLQYAKQCAEAFKAGRSPDDFPEEHYEASWQDRFQWEDLTKLGKQNFAAD</sequence>
<evidence type="ECO:0000313" key="2">
    <source>
        <dbReference type="Proteomes" id="UP000598488"/>
    </source>
</evidence>
<evidence type="ECO:0000313" key="1">
    <source>
        <dbReference type="EMBL" id="MBJ7552085.1"/>
    </source>
</evidence>
<dbReference type="InterPro" id="IPR010856">
    <property type="entry name" value="Gig2-like"/>
</dbReference>